<protein>
    <submittedName>
        <fullName evidence="5">MerR family transcriptional regulator</fullName>
    </submittedName>
</protein>
<proteinExistence type="predicted"/>
<dbReference type="EMBL" id="JANUGU010000004">
    <property type="protein sequence ID" value="MCS0659194.1"/>
    <property type="molecule type" value="Genomic_DNA"/>
</dbReference>
<reference evidence="5 6" key="1">
    <citation type="submission" date="2022-08" db="EMBL/GenBank/DDBJ databases">
        <title>Reclassification of Massilia species as members of the genera Telluria, Duganella, Pseudoduganella, Mokoshia gen. nov. and Zemynaea gen. nov. using orthogonal and non-orthogonal genome-based approaches.</title>
        <authorList>
            <person name="Bowman J.P."/>
        </authorList>
    </citation>
    <scope>NUCLEOTIDE SEQUENCE [LARGE SCALE GENOMIC DNA]</scope>
    <source>
        <strain evidence="5 6">JCM 31606</strain>
    </source>
</reference>
<keyword evidence="1" id="KW-0805">Transcription regulation</keyword>
<organism evidence="5 6">
    <name type="scientific">Massilia terrae</name>
    <dbReference type="NCBI Taxonomy" id="1811224"/>
    <lineage>
        <taxon>Bacteria</taxon>
        <taxon>Pseudomonadati</taxon>
        <taxon>Pseudomonadota</taxon>
        <taxon>Betaproteobacteria</taxon>
        <taxon>Burkholderiales</taxon>
        <taxon>Oxalobacteraceae</taxon>
        <taxon>Telluria group</taxon>
        <taxon>Massilia</taxon>
    </lineage>
</organism>
<accession>A0ABT2CZ97</accession>
<dbReference type="RefSeq" id="WP_258812380.1">
    <property type="nucleotide sequence ID" value="NZ_JANUGU010000004.1"/>
</dbReference>
<name>A0ABT2CZ97_9BURK</name>
<dbReference type="PANTHER" id="PTHR30204:SF94">
    <property type="entry name" value="HEAVY METAL-DEPENDENT TRANSCRIPTIONAL REGULATOR HI_0293-RELATED"/>
    <property type="match status" value="1"/>
</dbReference>
<sequence>MKIGELAKRSGLSASAIRFYESKGLLKSGSRLSNGYREYPPEAAAILSIIINAQQTGFTLDEIRSILPADAAGWQHDQLIATLRKKIDDIESMERRLAENRTHIMSLIDLINSKPEGMECKDNTARVMDSVGRHANKKTD</sequence>
<evidence type="ECO:0000256" key="3">
    <source>
        <dbReference type="ARBA" id="ARBA00023163"/>
    </source>
</evidence>
<dbReference type="Gene3D" id="1.10.1660.10">
    <property type="match status" value="1"/>
</dbReference>
<dbReference type="InterPro" id="IPR000551">
    <property type="entry name" value="MerR-type_HTH_dom"/>
</dbReference>
<evidence type="ECO:0000313" key="6">
    <source>
        <dbReference type="Proteomes" id="UP001204621"/>
    </source>
</evidence>
<dbReference type="Pfam" id="PF13411">
    <property type="entry name" value="MerR_1"/>
    <property type="match status" value="1"/>
</dbReference>
<dbReference type="InterPro" id="IPR009061">
    <property type="entry name" value="DNA-bd_dom_put_sf"/>
</dbReference>
<keyword evidence="6" id="KW-1185">Reference proteome</keyword>
<evidence type="ECO:0000259" key="4">
    <source>
        <dbReference type="PROSITE" id="PS50937"/>
    </source>
</evidence>
<gene>
    <name evidence="5" type="ORF">NX778_14080</name>
</gene>
<feature type="domain" description="HTH merR-type" evidence="4">
    <location>
        <begin position="1"/>
        <end position="69"/>
    </location>
</feature>
<evidence type="ECO:0000256" key="1">
    <source>
        <dbReference type="ARBA" id="ARBA00023015"/>
    </source>
</evidence>
<evidence type="ECO:0000313" key="5">
    <source>
        <dbReference type="EMBL" id="MCS0659194.1"/>
    </source>
</evidence>
<evidence type="ECO:0000256" key="2">
    <source>
        <dbReference type="ARBA" id="ARBA00023125"/>
    </source>
</evidence>
<dbReference type="PROSITE" id="PS00552">
    <property type="entry name" value="HTH_MERR_1"/>
    <property type="match status" value="1"/>
</dbReference>
<comment type="caution">
    <text evidence="5">The sequence shown here is derived from an EMBL/GenBank/DDBJ whole genome shotgun (WGS) entry which is preliminary data.</text>
</comment>
<dbReference type="PROSITE" id="PS50937">
    <property type="entry name" value="HTH_MERR_2"/>
    <property type="match status" value="1"/>
</dbReference>
<dbReference type="InterPro" id="IPR047057">
    <property type="entry name" value="MerR_fam"/>
</dbReference>
<keyword evidence="2" id="KW-0238">DNA-binding</keyword>
<dbReference type="PRINTS" id="PR00040">
    <property type="entry name" value="HTHMERR"/>
</dbReference>
<keyword evidence="3" id="KW-0804">Transcription</keyword>
<dbReference type="SUPFAM" id="SSF46955">
    <property type="entry name" value="Putative DNA-binding domain"/>
    <property type="match status" value="1"/>
</dbReference>
<dbReference type="SMART" id="SM00422">
    <property type="entry name" value="HTH_MERR"/>
    <property type="match status" value="1"/>
</dbReference>
<dbReference type="Proteomes" id="UP001204621">
    <property type="component" value="Unassembled WGS sequence"/>
</dbReference>
<dbReference type="PANTHER" id="PTHR30204">
    <property type="entry name" value="REDOX-CYCLING DRUG-SENSING TRANSCRIPTIONAL ACTIVATOR SOXR"/>
    <property type="match status" value="1"/>
</dbReference>